<evidence type="ECO:0000313" key="2">
    <source>
        <dbReference type="EMBL" id="KKL98910.1"/>
    </source>
</evidence>
<dbReference type="EMBL" id="LAZR01017802">
    <property type="protein sequence ID" value="KKL98910.1"/>
    <property type="molecule type" value="Genomic_DNA"/>
</dbReference>
<feature type="compositionally biased region" description="Basic and acidic residues" evidence="1">
    <location>
        <begin position="103"/>
        <end position="115"/>
    </location>
</feature>
<protein>
    <submittedName>
        <fullName evidence="2">Uncharacterized protein</fullName>
    </submittedName>
</protein>
<evidence type="ECO:0000256" key="1">
    <source>
        <dbReference type="SAM" id="MobiDB-lite"/>
    </source>
</evidence>
<reference evidence="2" key="1">
    <citation type="journal article" date="2015" name="Nature">
        <title>Complex archaea that bridge the gap between prokaryotes and eukaryotes.</title>
        <authorList>
            <person name="Spang A."/>
            <person name="Saw J.H."/>
            <person name="Jorgensen S.L."/>
            <person name="Zaremba-Niedzwiedzka K."/>
            <person name="Martijn J."/>
            <person name="Lind A.E."/>
            <person name="van Eijk R."/>
            <person name="Schleper C."/>
            <person name="Guy L."/>
            <person name="Ettema T.J."/>
        </authorList>
    </citation>
    <scope>NUCLEOTIDE SEQUENCE</scope>
</reference>
<feature type="region of interest" description="Disordered" evidence="1">
    <location>
        <begin position="103"/>
        <end position="123"/>
    </location>
</feature>
<name>A0A0F9IZ37_9ZZZZ</name>
<accession>A0A0F9IZ37</accession>
<proteinExistence type="predicted"/>
<dbReference type="AlphaFoldDB" id="A0A0F9IZ37"/>
<comment type="caution">
    <text evidence="2">The sequence shown here is derived from an EMBL/GenBank/DDBJ whole genome shotgun (WGS) entry which is preliminary data.</text>
</comment>
<feature type="region of interest" description="Disordered" evidence="1">
    <location>
        <begin position="1"/>
        <end position="26"/>
    </location>
</feature>
<sequence length="157" mass="18346">MPDENEEQARPKGWTDADEWADAGKDPKQWVDAGEFLRRGPLYDVMHTQNREIKELKGQLKTLADWHAKTEKHTYDRAYKELKAQFKSQMKGEDLEGALETQDRIEELREQKPPEDAGAAEVPEVNVKAWEAWRLRNPWYGGGPREERVCSWDRPIN</sequence>
<organism evidence="2">
    <name type="scientific">marine sediment metagenome</name>
    <dbReference type="NCBI Taxonomy" id="412755"/>
    <lineage>
        <taxon>unclassified sequences</taxon>
        <taxon>metagenomes</taxon>
        <taxon>ecological metagenomes</taxon>
    </lineage>
</organism>
<gene>
    <name evidence="2" type="ORF">LCGC14_1819690</name>
</gene>